<dbReference type="EMBL" id="CM023470">
    <property type="protein sequence ID" value="KAH7977575.1"/>
    <property type="molecule type" value="Genomic_DNA"/>
</dbReference>
<accession>A0ACB8DT28</accession>
<evidence type="ECO:0000313" key="2">
    <source>
        <dbReference type="Proteomes" id="UP000821865"/>
    </source>
</evidence>
<comment type="caution">
    <text evidence="1">The sequence shown here is derived from an EMBL/GenBank/DDBJ whole genome shotgun (WGS) entry which is preliminary data.</text>
</comment>
<keyword evidence="2" id="KW-1185">Reference proteome</keyword>
<gene>
    <name evidence="1" type="ORF">HPB49_002552</name>
</gene>
<sequence>MDESDKCRLFVIRKSARPGCFEKQECLPVTYKSNKKTWMMQDMFTSWLCKFDEDMVAEKQQVTLILDNCTAYNIKPKLTAVELKFLPTNTTAKCQPLDQGVIATVKALYKKCICERVLLSMQQQQPLKVNLRGAIDMVAASWWQVKATTIRKCFNKAGFMRNAEALEADEPSDNVADETVNTNDMWSSLVESKFVSATDIFQE</sequence>
<dbReference type="Proteomes" id="UP000821865">
    <property type="component" value="Chromosome 1"/>
</dbReference>
<reference evidence="1" key="1">
    <citation type="submission" date="2020-05" db="EMBL/GenBank/DDBJ databases">
        <title>Large-scale comparative analyses of tick genomes elucidate their genetic diversity and vector capacities.</title>
        <authorList>
            <person name="Jia N."/>
            <person name="Wang J."/>
            <person name="Shi W."/>
            <person name="Du L."/>
            <person name="Sun Y."/>
            <person name="Zhan W."/>
            <person name="Jiang J."/>
            <person name="Wang Q."/>
            <person name="Zhang B."/>
            <person name="Ji P."/>
            <person name="Sakyi L.B."/>
            <person name="Cui X."/>
            <person name="Yuan T."/>
            <person name="Jiang B."/>
            <person name="Yang W."/>
            <person name="Lam T.T.-Y."/>
            <person name="Chang Q."/>
            <person name="Ding S."/>
            <person name="Wang X."/>
            <person name="Zhu J."/>
            <person name="Ruan X."/>
            <person name="Zhao L."/>
            <person name="Wei J."/>
            <person name="Que T."/>
            <person name="Du C."/>
            <person name="Cheng J."/>
            <person name="Dai P."/>
            <person name="Han X."/>
            <person name="Huang E."/>
            <person name="Gao Y."/>
            <person name="Liu J."/>
            <person name="Shao H."/>
            <person name="Ye R."/>
            <person name="Li L."/>
            <person name="Wei W."/>
            <person name="Wang X."/>
            <person name="Wang C."/>
            <person name="Yang T."/>
            <person name="Huo Q."/>
            <person name="Li W."/>
            <person name="Guo W."/>
            <person name="Chen H."/>
            <person name="Zhou L."/>
            <person name="Ni X."/>
            <person name="Tian J."/>
            <person name="Zhou Y."/>
            <person name="Sheng Y."/>
            <person name="Liu T."/>
            <person name="Pan Y."/>
            <person name="Xia L."/>
            <person name="Li J."/>
            <person name="Zhao F."/>
            <person name="Cao W."/>
        </authorList>
    </citation>
    <scope>NUCLEOTIDE SEQUENCE</scope>
    <source>
        <strain evidence="1">Dsil-2018</strain>
    </source>
</reference>
<name>A0ACB8DT28_DERSI</name>
<evidence type="ECO:0000313" key="1">
    <source>
        <dbReference type="EMBL" id="KAH7977575.1"/>
    </source>
</evidence>
<organism evidence="1 2">
    <name type="scientific">Dermacentor silvarum</name>
    <name type="common">Tick</name>
    <dbReference type="NCBI Taxonomy" id="543639"/>
    <lineage>
        <taxon>Eukaryota</taxon>
        <taxon>Metazoa</taxon>
        <taxon>Ecdysozoa</taxon>
        <taxon>Arthropoda</taxon>
        <taxon>Chelicerata</taxon>
        <taxon>Arachnida</taxon>
        <taxon>Acari</taxon>
        <taxon>Parasitiformes</taxon>
        <taxon>Ixodida</taxon>
        <taxon>Ixodoidea</taxon>
        <taxon>Ixodidae</taxon>
        <taxon>Rhipicephalinae</taxon>
        <taxon>Dermacentor</taxon>
    </lineage>
</organism>
<protein>
    <submittedName>
        <fullName evidence="1">Uncharacterized protein</fullName>
    </submittedName>
</protein>
<proteinExistence type="predicted"/>